<evidence type="ECO:0000313" key="2">
    <source>
        <dbReference type="Proteomes" id="UP001279410"/>
    </source>
</evidence>
<name>A0AAD3RFB6_LATJO</name>
<keyword evidence="1" id="KW-0413">Isomerase</keyword>
<dbReference type="SUPFAM" id="SSF50891">
    <property type="entry name" value="Cyclophilin-like"/>
    <property type="match status" value="1"/>
</dbReference>
<accession>A0AAD3RFB6</accession>
<proteinExistence type="predicted"/>
<gene>
    <name evidence="1" type="ORF">AKAME5_001977200</name>
</gene>
<comment type="caution">
    <text evidence="1">The sequence shown here is derived from an EMBL/GenBank/DDBJ whole genome shotgun (WGS) entry which is preliminary data.</text>
</comment>
<dbReference type="AlphaFoldDB" id="A0AAD3RFB6"/>
<dbReference type="EMBL" id="BRZM01000134">
    <property type="protein sequence ID" value="GLD68459.1"/>
    <property type="molecule type" value="Genomic_DNA"/>
</dbReference>
<protein>
    <submittedName>
        <fullName evidence="1">Peptidyl-prolyl cis-trans isomerase-like protein</fullName>
    </submittedName>
</protein>
<organism evidence="1 2">
    <name type="scientific">Lates japonicus</name>
    <name type="common">Japanese lates</name>
    <dbReference type="NCBI Taxonomy" id="270547"/>
    <lineage>
        <taxon>Eukaryota</taxon>
        <taxon>Metazoa</taxon>
        <taxon>Chordata</taxon>
        <taxon>Craniata</taxon>
        <taxon>Vertebrata</taxon>
        <taxon>Euteleostomi</taxon>
        <taxon>Actinopterygii</taxon>
        <taxon>Neopterygii</taxon>
        <taxon>Teleostei</taxon>
        <taxon>Neoteleostei</taxon>
        <taxon>Acanthomorphata</taxon>
        <taxon>Carangaria</taxon>
        <taxon>Carangaria incertae sedis</taxon>
        <taxon>Centropomidae</taxon>
        <taxon>Lates</taxon>
    </lineage>
</organism>
<dbReference type="InterPro" id="IPR029000">
    <property type="entry name" value="Cyclophilin-like_dom_sf"/>
</dbReference>
<evidence type="ECO:0000313" key="1">
    <source>
        <dbReference type="EMBL" id="GLD68459.1"/>
    </source>
</evidence>
<dbReference type="Proteomes" id="UP001279410">
    <property type="component" value="Unassembled WGS sequence"/>
</dbReference>
<dbReference type="GO" id="GO:0016853">
    <property type="term" value="F:isomerase activity"/>
    <property type="evidence" value="ECO:0007669"/>
    <property type="project" value="UniProtKB-KW"/>
</dbReference>
<dbReference type="Gene3D" id="2.40.100.10">
    <property type="entry name" value="Cyclophilin-like"/>
    <property type="match status" value="1"/>
</dbReference>
<keyword evidence="2" id="KW-1185">Reference proteome</keyword>
<sequence>MITSKKLRTGRARALNRVITHTRHFTVSGNALRLGLYRSRTASELAPLPVPVLSIACAAHALRLLRADIVPKTAENRALCTGEKGFGYKAAPSTASSLSLCARRLHQPQWDRWKSPSPDNKVPDENFSLKHTVGILSIASADQTPAQVPVLHLP</sequence>
<reference evidence="1" key="1">
    <citation type="submission" date="2022-08" db="EMBL/GenBank/DDBJ databases">
        <title>Genome sequencing of akame (Lates japonicus).</title>
        <authorList>
            <person name="Hashiguchi Y."/>
            <person name="Takahashi H."/>
        </authorList>
    </citation>
    <scope>NUCLEOTIDE SEQUENCE</scope>
    <source>
        <strain evidence="1">Kochi</strain>
    </source>
</reference>